<protein>
    <recommendedName>
        <fullName evidence="4">Flagellar FliJ protein</fullName>
    </recommendedName>
</protein>
<keyword evidence="3" id="KW-1185">Reference proteome</keyword>
<dbReference type="AlphaFoldDB" id="A0A848GXP7"/>
<evidence type="ECO:0008006" key="4">
    <source>
        <dbReference type="Google" id="ProtNLM"/>
    </source>
</evidence>
<dbReference type="Proteomes" id="UP000541185">
    <property type="component" value="Unassembled WGS sequence"/>
</dbReference>
<name>A0A848GXP7_9BURK</name>
<evidence type="ECO:0000313" key="2">
    <source>
        <dbReference type="EMBL" id="NML42927.1"/>
    </source>
</evidence>
<gene>
    <name evidence="2" type="ORF">HHL11_04135</name>
</gene>
<dbReference type="EMBL" id="JABBFX010000001">
    <property type="protein sequence ID" value="NML42927.1"/>
    <property type="molecule type" value="Genomic_DNA"/>
</dbReference>
<feature type="coiled-coil region" evidence="1">
    <location>
        <begin position="80"/>
        <end position="114"/>
    </location>
</feature>
<dbReference type="Gene3D" id="1.10.287.1700">
    <property type="match status" value="1"/>
</dbReference>
<accession>A0A848GXP7</accession>
<dbReference type="RefSeq" id="WP_169417172.1">
    <property type="nucleotide sequence ID" value="NZ_JABBFX010000001.1"/>
</dbReference>
<comment type="caution">
    <text evidence="2">The sequence shown here is derived from an EMBL/GenBank/DDBJ whole genome shotgun (WGS) entry which is preliminary data.</text>
</comment>
<dbReference type="InterPro" id="IPR053716">
    <property type="entry name" value="Flag_assembly_chemotaxis_eff"/>
</dbReference>
<sequence>MRFQWKLFPLQRKLEWDLDLSQGRLAVLQRGGEDAAALLTALEGQQSEQVMHVGAQARMQADPGLRAQALAYLCAMEARIAQARAQEQHLQREIAQARAECLRCRKRLDAMERLRGQAAVAYWREEQRMEAKEADLAWLARRGSQSPGERG</sequence>
<evidence type="ECO:0000313" key="3">
    <source>
        <dbReference type="Proteomes" id="UP000541185"/>
    </source>
</evidence>
<keyword evidence="1" id="KW-0175">Coiled coil</keyword>
<reference evidence="2 3" key="1">
    <citation type="submission" date="2020-04" db="EMBL/GenBank/DDBJ databases">
        <title>Ramlibacter sp. G-1-2-2 isolated from soil.</title>
        <authorList>
            <person name="Dahal R.H."/>
        </authorList>
    </citation>
    <scope>NUCLEOTIDE SEQUENCE [LARGE SCALE GENOMIC DNA]</scope>
    <source>
        <strain evidence="2 3">G-1-2-2</strain>
    </source>
</reference>
<organism evidence="2 3">
    <name type="scientific">Ramlibacter agri</name>
    <dbReference type="NCBI Taxonomy" id="2728837"/>
    <lineage>
        <taxon>Bacteria</taxon>
        <taxon>Pseudomonadati</taxon>
        <taxon>Pseudomonadota</taxon>
        <taxon>Betaproteobacteria</taxon>
        <taxon>Burkholderiales</taxon>
        <taxon>Comamonadaceae</taxon>
        <taxon>Ramlibacter</taxon>
    </lineage>
</organism>
<evidence type="ECO:0000256" key="1">
    <source>
        <dbReference type="SAM" id="Coils"/>
    </source>
</evidence>
<proteinExistence type="predicted"/>